<dbReference type="EMBL" id="JACYNR010000003">
    <property type="protein sequence ID" value="MBD8125678.1"/>
    <property type="molecule type" value="Genomic_DNA"/>
</dbReference>
<comment type="caution">
    <text evidence="1">The sequence shown here is derived from an EMBL/GenBank/DDBJ whole genome shotgun (WGS) entry which is preliminary data.</text>
</comment>
<dbReference type="Proteomes" id="UP000610459">
    <property type="component" value="Unassembled WGS sequence"/>
</dbReference>
<protein>
    <submittedName>
        <fullName evidence="1">Siderophore-interacting protein</fullName>
    </submittedName>
</protein>
<organism evidence="1 2">
    <name type="scientific">Enterobacter agglomerans</name>
    <name type="common">Erwinia herbicola</name>
    <name type="synonym">Pantoea agglomerans</name>
    <dbReference type="NCBI Taxonomy" id="549"/>
    <lineage>
        <taxon>Bacteria</taxon>
        <taxon>Pseudomonadati</taxon>
        <taxon>Pseudomonadota</taxon>
        <taxon>Gammaproteobacteria</taxon>
        <taxon>Enterobacterales</taxon>
        <taxon>Erwiniaceae</taxon>
        <taxon>Pantoea</taxon>
        <taxon>Pantoea agglomerans group</taxon>
    </lineage>
</organism>
<name>A0ACC5PKP1_ENTAG</name>
<evidence type="ECO:0000313" key="1">
    <source>
        <dbReference type="EMBL" id="MBD8125678.1"/>
    </source>
</evidence>
<evidence type="ECO:0000313" key="2">
    <source>
        <dbReference type="Proteomes" id="UP000610459"/>
    </source>
</evidence>
<accession>A0ACC5PKP1</accession>
<keyword evidence="2" id="KW-1185">Reference proteome</keyword>
<sequence>MPLSHGHPSRFRREILPVSADQRVPQRVRNELRFRHIQVASKTNIAGKFWRIRFSGSDLAGFTSPGFDDHIKVFFPSAEGATLALPQITDAGIVWPEGVRPQARDYTPLEFDGESSLTLDFYIHEQGVASDWATQAQPGDRLIVGGPRGSLVVPTDYAFQLYVCDETGLPAFARRQRDARAQALHLYAFTDEATGRDYLSDTADVTTNWLGSGQMQKAQLSQLIARLDQITIPTEDYFVWLTGEGEFVKALCDYFTVQRGLNSDFVRAVAYWHQK</sequence>
<gene>
    <name evidence="1" type="ORF">IFT41_06025</name>
</gene>
<reference evidence="1 2" key="1">
    <citation type="journal article" date="2020" name="FEMS Microbiol. Ecol.">
        <title>Temporal dynamics of bacterial communities during seed development and maturation.</title>
        <authorList>
            <person name="Chesneau G."/>
            <person name="Torres-Cortes G."/>
            <person name="Briand M."/>
            <person name="Darrasse A."/>
            <person name="Preveaux A."/>
            <person name="Marais C."/>
            <person name="Jacques M.A."/>
            <person name="Shade A."/>
            <person name="Barret M."/>
        </authorList>
    </citation>
    <scope>NUCLEOTIDE SEQUENCE [LARGE SCALE GENOMIC DNA]</scope>
    <source>
        <strain evidence="1 2">CFBP13709</strain>
    </source>
</reference>
<proteinExistence type="predicted"/>